<evidence type="ECO:0000313" key="2">
    <source>
        <dbReference type="EMBL" id="KII60296.1"/>
    </source>
</evidence>
<proteinExistence type="predicted"/>
<dbReference type="InterPro" id="IPR043502">
    <property type="entry name" value="DNA/RNA_pol_sf"/>
</dbReference>
<dbReference type="PROSITE" id="PS50878">
    <property type="entry name" value="RT_POL"/>
    <property type="match status" value="1"/>
</dbReference>
<protein>
    <submittedName>
        <fullName evidence="2">Transposon Ty3-I Gag-Pol polyprotein</fullName>
    </submittedName>
</protein>
<feature type="domain" description="Reverse transcriptase" evidence="1">
    <location>
        <begin position="1"/>
        <end position="132"/>
    </location>
</feature>
<evidence type="ECO:0000259" key="1">
    <source>
        <dbReference type="PROSITE" id="PS50878"/>
    </source>
</evidence>
<dbReference type="InterPro" id="IPR000477">
    <property type="entry name" value="RT_dom"/>
</dbReference>
<dbReference type="CDD" id="cd01647">
    <property type="entry name" value="RT_LTR"/>
    <property type="match status" value="1"/>
</dbReference>
<dbReference type="InterPro" id="IPR043128">
    <property type="entry name" value="Rev_trsase/Diguanyl_cyclase"/>
</dbReference>
<evidence type="ECO:0000313" key="3">
    <source>
        <dbReference type="Proteomes" id="UP000031668"/>
    </source>
</evidence>
<dbReference type="OrthoDB" id="427924at2759"/>
<reference evidence="2 3" key="1">
    <citation type="journal article" date="2014" name="Genome Biol. Evol.">
        <title>The genome of the myxosporean Thelohanellus kitauei shows adaptations to nutrient acquisition within its fish host.</title>
        <authorList>
            <person name="Yang Y."/>
            <person name="Xiong J."/>
            <person name="Zhou Z."/>
            <person name="Huo F."/>
            <person name="Miao W."/>
            <person name="Ran C."/>
            <person name="Liu Y."/>
            <person name="Zhang J."/>
            <person name="Feng J."/>
            <person name="Wang M."/>
            <person name="Wang M."/>
            <person name="Wang L."/>
            <person name="Yao B."/>
        </authorList>
    </citation>
    <scope>NUCLEOTIDE SEQUENCE [LARGE SCALE GENOMIC DNA]</scope>
    <source>
        <strain evidence="2">Wuqing</strain>
    </source>
</reference>
<accession>A0A0C2MEV7</accession>
<gene>
    <name evidence="2" type="ORF">RF11_15327</name>
</gene>
<dbReference type="Proteomes" id="UP000031668">
    <property type="component" value="Unassembled WGS sequence"/>
</dbReference>
<keyword evidence="3" id="KW-1185">Reference proteome</keyword>
<dbReference type="AlphaFoldDB" id="A0A0C2MEV7"/>
<dbReference type="EMBL" id="JWZT01005706">
    <property type="protein sequence ID" value="KII60296.1"/>
    <property type="molecule type" value="Genomic_DNA"/>
</dbReference>
<dbReference type="PANTHER" id="PTHR37984:SF5">
    <property type="entry name" value="PROTEIN NYNRIN-LIKE"/>
    <property type="match status" value="1"/>
</dbReference>
<dbReference type="OMA" id="CAFACTQ"/>
<dbReference type="Pfam" id="PF00078">
    <property type="entry name" value="RVT_1"/>
    <property type="match status" value="1"/>
</dbReference>
<comment type="caution">
    <text evidence="2">The sequence shown here is derived from an EMBL/GenBank/DDBJ whole genome shotgun (WGS) entry which is preliminary data.</text>
</comment>
<dbReference type="PANTHER" id="PTHR37984">
    <property type="entry name" value="PROTEIN CBG26694"/>
    <property type="match status" value="1"/>
</dbReference>
<sequence length="183" mass="20890">MIDSIFDSFSNPKYFTTLDLRNDYWEIPLQECDKHKTAFNPALGLGKFEFNVLPFGMANAPASFKCLMNSVLIDLTYCQCYLDDIIVYSDSIESHLQHVNEVLKRLSENGLKLKVLKCAFACTQIKYLGFLISESQIEADLVEIEGLSQCKIPSNIKELQSFLGSCNVYSRFIKNYSHHFTSL</sequence>
<dbReference type="Gene3D" id="3.30.70.270">
    <property type="match status" value="2"/>
</dbReference>
<dbReference type="Gene3D" id="3.10.10.10">
    <property type="entry name" value="HIV Type 1 Reverse Transcriptase, subunit A, domain 1"/>
    <property type="match status" value="1"/>
</dbReference>
<organism evidence="2 3">
    <name type="scientific">Thelohanellus kitauei</name>
    <name type="common">Myxosporean</name>
    <dbReference type="NCBI Taxonomy" id="669202"/>
    <lineage>
        <taxon>Eukaryota</taxon>
        <taxon>Metazoa</taxon>
        <taxon>Cnidaria</taxon>
        <taxon>Myxozoa</taxon>
        <taxon>Myxosporea</taxon>
        <taxon>Bivalvulida</taxon>
        <taxon>Platysporina</taxon>
        <taxon>Myxobolidae</taxon>
        <taxon>Thelohanellus</taxon>
    </lineage>
</organism>
<name>A0A0C2MEV7_THEKT</name>
<dbReference type="InterPro" id="IPR050951">
    <property type="entry name" value="Retrovirus_Pol_polyprotein"/>
</dbReference>
<dbReference type="SUPFAM" id="SSF56672">
    <property type="entry name" value="DNA/RNA polymerases"/>
    <property type="match status" value="1"/>
</dbReference>